<dbReference type="PANTHER" id="PTHR48094">
    <property type="entry name" value="PROTEIN/NUCLEIC ACID DEGLYCASE DJ-1-RELATED"/>
    <property type="match status" value="1"/>
</dbReference>
<protein>
    <submittedName>
        <fullName evidence="3">DJ-1 family protein</fullName>
    </submittedName>
</protein>
<dbReference type="InterPro" id="IPR006287">
    <property type="entry name" value="DJ-1"/>
</dbReference>
<dbReference type="GO" id="GO:0005737">
    <property type="term" value="C:cytoplasm"/>
    <property type="evidence" value="ECO:0007669"/>
    <property type="project" value="TreeGrafter"/>
</dbReference>
<dbReference type="Gene3D" id="3.40.50.880">
    <property type="match status" value="1"/>
</dbReference>
<gene>
    <name evidence="3" type="ORF">B6S12_06985</name>
</gene>
<evidence type="ECO:0000313" key="3">
    <source>
        <dbReference type="EMBL" id="PZT47825.1"/>
    </source>
</evidence>
<feature type="domain" description="DJ-1/PfpI" evidence="2">
    <location>
        <begin position="2"/>
        <end position="163"/>
    </location>
</feature>
<dbReference type="NCBIfam" id="TIGR01383">
    <property type="entry name" value="not_thiJ"/>
    <property type="match status" value="1"/>
</dbReference>
<accession>A0A2W6MTF9</accession>
<dbReference type="Pfam" id="PF01965">
    <property type="entry name" value="DJ-1_PfpI"/>
    <property type="match status" value="1"/>
</dbReference>
<dbReference type="AlphaFoldDB" id="A0A2W6MTF9"/>
<dbReference type="InterPro" id="IPR002818">
    <property type="entry name" value="DJ-1/PfpI"/>
</dbReference>
<reference evidence="3 4" key="1">
    <citation type="submission" date="2017-03" db="EMBL/GenBank/DDBJ databases">
        <title>Genomic and clinical evidence uncovers the enterohepatic species Helicobacter valdiviensis as a potential human intestinal pathogen.</title>
        <authorList>
            <person name="Fresia P."/>
            <person name="Jara R."/>
            <person name="Sierra R."/>
            <person name="Ferres I."/>
            <person name="Greif G."/>
            <person name="Iraola G."/>
            <person name="Collado L."/>
        </authorList>
    </citation>
    <scope>NUCLEOTIDE SEQUENCE [LARGE SCALE GENOMIC DNA]</scope>
    <source>
        <strain evidence="3 4">WBE14</strain>
    </source>
</reference>
<dbReference type="InterPro" id="IPR050325">
    <property type="entry name" value="Prot/Nucl_acid_deglycase"/>
</dbReference>
<organism evidence="3 4">
    <name type="scientific">Helicobacter valdiviensis</name>
    <dbReference type="NCBI Taxonomy" id="1458358"/>
    <lineage>
        <taxon>Bacteria</taxon>
        <taxon>Pseudomonadati</taxon>
        <taxon>Campylobacterota</taxon>
        <taxon>Epsilonproteobacteria</taxon>
        <taxon>Campylobacterales</taxon>
        <taxon>Helicobacteraceae</taxon>
        <taxon>Helicobacter</taxon>
    </lineage>
</organism>
<dbReference type="Proteomes" id="UP000249746">
    <property type="component" value="Unassembled WGS sequence"/>
</dbReference>
<keyword evidence="1" id="KW-0677">Repeat</keyword>
<evidence type="ECO:0000313" key="4">
    <source>
        <dbReference type="Proteomes" id="UP000249746"/>
    </source>
</evidence>
<dbReference type="OrthoDB" id="9792284at2"/>
<comment type="caution">
    <text evidence="3">The sequence shown here is derived from an EMBL/GenBank/DDBJ whole genome shotgun (WGS) entry which is preliminary data.</text>
</comment>
<dbReference type="InterPro" id="IPR029062">
    <property type="entry name" value="Class_I_gatase-like"/>
</dbReference>
<dbReference type="PANTHER" id="PTHR48094:SF12">
    <property type="entry name" value="PARKINSON DISEASE PROTEIN 7 HOMOLOG"/>
    <property type="match status" value="1"/>
</dbReference>
<evidence type="ECO:0000256" key="1">
    <source>
        <dbReference type="ARBA" id="ARBA00022737"/>
    </source>
</evidence>
<sequence length="182" mass="19606">MAKVLIPLGDGFEDLEAISVIDVLRRVGVEVHLASLTKDLAVTSDCGIIMQAKVRIEEVEAKDYEGVIMPGGFGGVQNMIGSETLAKVVRKIHSEGKIVAAICAAPLALFKMGVLQEAKFTCYPSVENEIKNPNYVCENVVQDGNIITSRGPATALEFAYYLAEIFVGKEKALEVKKGMLAC</sequence>
<dbReference type="FunFam" id="3.40.50.880:FF:000015">
    <property type="entry name" value="Protein DJ-1 homolog C"/>
    <property type="match status" value="1"/>
</dbReference>
<name>A0A2W6MTF9_9HELI</name>
<keyword evidence="4" id="KW-1185">Reference proteome</keyword>
<proteinExistence type="predicted"/>
<dbReference type="SUPFAM" id="SSF52317">
    <property type="entry name" value="Class I glutamine amidotransferase-like"/>
    <property type="match status" value="1"/>
</dbReference>
<dbReference type="RefSeq" id="WP_111230091.1">
    <property type="nucleotide sequence ID" value="NZ_NBIU01000020.1"/>
</dbReference>
<dbReference type="CDD" id="cd03135">
    <property type="entry name" value="GATase1_DJ-1"/>
    <property type="match status" value="1"/>
</dbReference>
<evidence type="ECO:0000259" key="2">
    <source>
        <dbReference type="Pfam" id="PF01965"/>
    </source>
</evidence>
<dbReference type="EMBL" id="NBIU01000020">
    <property type="protein sequence ID" value="PZT47825.1"/>
    <property type="molecule type" value="Genomic_DNA"/>
</dbReference>